<dbReference type="GO" id="GO:0009691">
    <property type="term" value="P:cytokinin biosynthetic process"/>
    <property type="evidence" value="ECO:0007669"/>
    <property type="project" value="UniProtKB-UniRule"/>
</dbReference>
<keyword evidence="2" id="KW-0378">Hydrolase</keyword>
<dbReference type="InterPro" id="IPR005269">
    <property type="entry name" value="LOG"/>
</dbReference>
<proteinExistence type="inferred from homology"/>
<evidence type="ECO:0000256" key="1">
    <source>
        <dbReference type="ARBA" id="ARBA00006763"/>
    </source>
</evidence>
<dbReference type="EC" id="3.2.2.n1" evidence="2"/>
<gene>
    <name evidence="3" type="ORF">FB557_1567</name>
</gene>
<name>A0A560WEN3_9MICO</name>
<dbReference type="Pfam" id="PF03641">
    <property type="entry name" value="Lysine_decarbox"/>
    <property type="match status" value="1"/>
</dbReference>
<dbReference type="Proteomes" id="UP000315628">
    <property type="component" value="Unassembled WGS sequence"/>
</dbReference>
<evidence type="ECO:0000313" key="4">
    <source>
        <dbReference type="Proteomes" id="UP000315628"/>
    </source>
</evidence>
<organism evidence="3 4">
    <name type="scientific">Marihabitans asiaticum</name>
    <dbReference type="NCBI Taxonomy" id="415218"/>
    <lineage>
        <taxon>Bacteria</taxon>
        <taxon>Bacillati</taxon>
        <taxon>Actinomycetota</taxon>
        <taxon>Actinomycetes</taxon>
        <taxon>Micrococcales</taxon>
        <taxon>Intrasporangiaceae</taxon>
        <taxon>Marihabitans</taxon>
    </lineage>
</organism>
<dbReference type="PANTHER" id="PTHR31223">
    <property type="entry name" value="LOG FAMILY PROTEIN YJL055W"/>
    <property type="match status" value="1"/>
</dbReference>
<evidence type="ECO:0000313" key="3">
    <source>
        <dbReference type="EMBL" id="TWD16026.1"/>
    </source>
</evidence>
<reference evidence="3 4" key="1">
    <citation type="submission" date="2019-06" db="EMBL/GenBank/DDBJ databases">
        <title>Sequencing the genomes of 1000 actinobacteria strains.</title>
        <authorList>
            <person name="Klenk H.-P."/>
        </authorList>
    </citation>
    <scope>NUCLEOTIDE SEQUENCE [LARGE SCALE GENOMIC DNA]</scope>
    <source>
        <strain evidence="3 4">DSM 18935</strain>
    </source>
</reference>
<dbReference type="NCBIfam" id="TIGR00730">
    <property type="entry name" value="Rossman fold protein, TIGR00730 family"/>
    <property type="match status" value="1"/>
</dbReference>
<keyword evidence="4" id="KW-1185">Reference proteome</keyword>
<accession>A0A560WEN3</accession>
<comment type="catalytic activity">
    <reaction evidence="2">
        <text>9-ribosyl-trans-zeatin 5'-phosphate + H2O = trans-zeatin + D-ribose 5-phosphate</text>
        <dbReference type="Rhea" id="RHEA:48564"/>
        <dbReference type="ChEBI" id="CHEBI:15377"/>
        <dbReference type="ChEBI" id="CHEBI:16522"/>
        <dbReference type="ChEBI" id="CHEBI:78346"/>
        <dbReference type="ChEBI" id="CHEBI:87947"/>
        <dbReference type="EC" id="3.2.2.n1"/>
    </reaction>
</comment>
<sequence length="197" mass="20530">MSLTSICVFCASSSGESPTLLEAAKGVGAGLAERGLRVVYGGGGSGLMGAVAEGVMGAGGEAIGVIPDFMVQREWGREDLTELHVVRSMHERKAMMADLSDAFLVLPGGIGTLEEFFEVWTWRQIGLHGKPVGLLDLPTAEGGGFWQPLISALTGLVDAGFVSRASLDDLVIEDDLDAMLTGLAARGSDPQLLRPGT</sequence>
<comment type="caution">
    <text evidence="3">The sequence shown here is derived from an EMBL/GenBank/DDBJ whole genome shotgun (WGS) entry which is preliminary data.</text>
</comment>
<dbReference type="InterPro" id="IPR031100">
    <property type="entry name" value="LOG_fam"/>
</dbReference>
<dbReference type="Gene3D" id="3.40.50.450">
    <property type="match status" value="1"/>
</dbReference>
<protein>
    <recommendedName>
        <fullName evidence="2">Cytokinin riboside 5'-monophosphate phosphoribohydrolase</fullName>
        <ecNumber evidence="2">3.2.2.n1</ecNumber>
    </recommendedName>
</protein>
<keyword evidence="2" id="KW-0203">Cytokinin biosynthesis</keyword>
<comment type="similarity">
    <text evidence="1 2">Belongs to the LOG family.</text>
</comment>
<dbReference type="AlphaFoldDB" id="A0A560WEN3"/>
<dbReference type="EMBL" id="VIUW01000002">
    <property type="protein sequence ID" value="TWD16026.1"/>
    <property type="molecule type" value="Genomic_DNA"/>
</dbReference>
<dbReference type="RefSeq" id="WP_246074558.1">
    <property type="nucleotide sequence ID" value="NZ_BAAAYT010000001.1"/>
</dbReference>
<dbReference type="GO" id="GO:0005829">
    <property type="term" value="C:cytosol"/>
    <property type="evidence" value="ECO:0007669"/>
    <property type="project" value="TreeGrafter"/>
</dbReference>
<evidence type="ECO:0000256" key="2">
    <source>
        <dbReference type="RuleBase" id="RU363015"/>
    </source>
</evidence>
<dbReference type="GO" id="GO:0102682">
    <property type="term" value="F:cytokinin riboside 5'-monophosphate phosphoribohydrolase activity"/>
    <property type="evidence" value="ECO:0007669"/>
    <property type="project" value="RHEA"/>
</dbReference>
<comment type="catalytic activity">
    <reaction evidence="2">
        <text>N(6)-(dimethylallyl)adenosine 5'-phosphate + H2O = N(6)-dimethylallyladenine + D-ribose 5-phosphate</text>
        <dbReference type="Rhea" id="RHEA:48560"/>
        <dbReference type="ChEBI" id="CHEBI:15377"/>
        <dbReference type="ChEBI" id="CHEBI:17660"/>
        <dbReference type="ChEBI" id="CHEBI:57526"/>
        <dbReference type="ChEBI" id="CHEBI:78346"/>
        <dbReference type="EC" id="3.2.2.n1"/>
    </reaction>
</comment>
<dbReference type="PANTHER" id="PTHR31223:SF70">
    <property type="entry name" value="LOG FAMILY PROTEIN YJL055W"/>
    <property type="match status" value="1"/>
</dbReference>
<dbReference type="SUPFAM" id="SSF102405">
    <property type="entry name" value="MCP/YpsA-like"/>
    <property type="match status" value="1"/>
</dbReference>